<dbReference type="NCBIfam" id="TIGR02887">
    <property type="entry name" value="spore_ger_x_C"/>
    <property type="match status" value="1"/>
</dbReference>
<comment type="similarity">
    <text evidence="2">Belongs to the GerABKC lipoprotein family.</text>
</comment>
<protein>
    <submittedName>
        <fullName evidence="10">Ger(X)C family spore germination protein</fullName>
    </submittedName>
</protein>
<dbReference type="Gene3D" id="3.30.300.210">
    <property type="entry name" value="Nutrient germinant receptor protein C, domain 3"/>
    <property type="match status" value="1"/>
</dbReference>
<evidence type="ECO:0000256" key="1">
    <source>
        <dbReference type="ARBA" id="ARBA00004635"/>
    </source>
</evidence>
<dbReference type="PANTHER" id="PTHR35789:SF1">
    <property type="entry name" value="SPORE GERMINATION PROTEIN B3"/>
    <property type="match status" value="1"/>
</dbReference>
<keyword evidence="11" id="KW-1185">Reference proteome</keyword>
<dbReference type="InterPro" id="IPR057336">
    <property type="entry name" value="GerAC_N"/>
</dbReference>
<keyword evidence="7" id="KW-0449">Lipoprotein</keyword>
<name>A0ABS9UF60_9BACL</name>
<dbReference type="EMBL" id="JAKZFC010000005">
    <property type="protein sequence ID" value="MCH7322984.1"/>
    <property type="molecule type" value="Genomic_DNA"/>
</dbReference>
<evidence type="ECO:0000313" key="10">
    <source>
        <dbReference type="EMBL" id="MCH7322984.1"/>
    </source>
</evidence>
<dbReference type="PROSITE" id="PS51257">
    <property type="entry name" value="PROKAR_LIPOPROTEIN"/>
    <property type="match status" value="1"/>
</dbReference>
<dbReference type="Proteomes" id="UP001316087">
    <property type="component" value="Unassembled WGS sequence"/>
</dbReference>
<keyword evidence="6" id="KW-0564">Palmitate</keyword>
<reference evidence="10 11" key="1">
    <citation type="submission" date="2022-03" db="EMBL/GenBank/DDBJ databases">
        <authorList>
            <person name="Jo J.-H."/>
            <person name="Im W.-T."/>
        </authorList>
    </citation>
    <scope>NUCLEOTIDE SEQUENCE [LARGE SCALE GENOMIC DNA]</scope>
    <source>
        <strain evidence="10 11">MA9</strain>
    </source>
</reference>
<dbReference type="InterPro" id="IPR038501">
    <property type="entry name" value="Spore_GerAC_C_sf"/>
</dbReference>
<feature type="domain" description="Spore germination protein N-terminal" evidence="9">
    <location>
        <begin position="19"/>
        <end position="193"/>
    </location>
</feature>
<evidence type="ECO:0000313" key="11">
    <source>
        <dbReference type="Proteomes" id="UP001316087"/>
    </source>
</evidence>
<feature type="domain" description="Spore germination GerAC-like C-terminal" evidence="8">
    <location>
        <begin position="213"/>
        <end position="347"/>
    </location>
</feature>
<evidence type="ECO:0000259" key="9">
    <source>
        <dbReference type="Pfam" id="PF25198"/>
    </source>
</evidence>
<dbReference type="RefSeq" id="WP_241370148.1">
    <property type="nucleotide sequence ID" value="NZ_JAKZFC010000005.1"/>
</dbReference>
<dbReference type="InterPro" id="IPR008844">
    <property type="entry name" value="Spore_GerAC-like"/>
</dbReference>
<evidence type="ECO:0000256" key="6">
    <source>
        <dbReference type="ARBA" id="ARBA00023139"/>
    </source>
</evidence>
<comment type="caution">
    <text evidence="10">The sequence shown here is derived from an EMBL/GenBank/DDBJ whole genome shotgun (WGS) entry which is preliminary data.</text>
</comment>
<dbReference type="PANTHER" id="PTHR35789">
    <property type="entry name" value="SPORE GERMINATION PROTEIN B3"/>
    <property type="match status" value="1"/>
</dbReference>
<evidence type="ECO:0000256" key="2">
    <source>
        <dbReference type="ARBA" id="ARBA00007886"/>
    </source>
</evidence>
<comment type="subcellular location">
    <subcellularLocation>
        <location evidence="1">Membrane</location>
        <topology evidence="1">Lipid-anchor</topology>
    </subcellularLocation>
</comment>
<evidence type="ECO:0000256" key="5">
    <source>
        <dbReference type="ARBA" id="ARBA00023136"/>
    </source>
</evidence>
<dbReference type="InterPro" id="IPR046953">
    <property type="entry name" value="Spore_GerAC-like_C"/>
</dbReference>
<evidence type="ECO:0000256" key="3">
    <source>
        <dbReference type="ARBA" id="ARBA00022544"/>
    </source>
</evidence>
<gene>
    <name evidence="10" type="ORF">LZ480_13985</name>
</gene>
<evidence type="ECO:0000256" key="7">
    <source>
        <dbReference type="ARBA" id="ARBA00023288"/>
    </source>
</evidence>
<evidence type="ECO:0000256" key="4">
    <source>
        <dbReference type="ARBA" id="ARBA00022729"/>
    </source>
</evidence>
<accession>A0ABS9UF60</accession>
<dbReference type="Pfam" id="PF25198">
    <property type="entry name" value="Spore_GerAC_N"/>
    <property type="match status" value="1"/>
</dbReference>
<organism evidence="10 11">
    <name type="scientific">Solibacillus palustris</name>
    <dbReference type="NCBI Taxonomy" id="2908203"/>
    <lineage>
        <taxon>Bacteria</taxon>
        <taxon>Bacillati</taxon>
        <taxon>Bacillota</taxon>
        <taxon>Bacilli</taxon>
        <taxon>Bacillales</taxon>
        <taxon>Caryophanaceae</taxon>
        <taxon>Solibacillus</taxon>
    </lineage>
</organism>
<keyword evidence="5" id="KW-0472">Membrane</keyword>
<sequence>MKKLLFLPFLLLLAGCWDTTQPERMYYLFSLGIDFKDDEYIMYAQIIDFTNIAKSDQPNPEASQAEVGVARGRNFNEVFFNLYKILDERLFLGQLEYIVFSDEALKQEKGKAVVNAFIRYKELRYTTWTYVTDAPLEEILLTTPINNKAITLSKIADPTNSLTQSSFIQPINFRELLIDTDEPSHSAIIPFIELSDSWSTDKGPDSKYSIKSVALITYKDGYMGQLKGDDVKGLQWMNEKTTRGQVTIKIDGFSEPYITNIIESVKPTIRPIINEDSIHFELEVKCVVKAIESENQEKMDQVKDKIEEAIKKEIEATYKAALEMGVDVFRLSEVVYRKHNKAWKKFQADGTVPLNENSIRSIDVEVVKMNGERIISNEK</sequence>
<proteinExistence type="inferred from homology"/>
<keyword evidence="4" id="KW-0732">Signal</keyword>
<evidence type="ECO:0000259" key="8">
    <source>
        <dbReference type="Pfam" id="PF05504"/>
    </source>
</evidence>
<dbReference type="Pfam" id="PF05504">
    <property type="entry name" value="Spore_GerAC"/>
    <property type="match status" value="1"/>
</dbReference>
<keyword evidence="3" id="KW-0309">Germination</keyword>